<evidence type="ECO:0000313" key="2">
    <source>
        <dbReference type="EMBL" id="KIC77429.1"/>
    </source>
</evidence>
<proteinExistence type="predicted"/>
<dbReference type="SUPFAM" id="SSF47413">
    <property type="entry name" value="lambda repressor-like DNA-binding domains"/>
    <property type="match status" value="1"/>
</dbReference>
<dbReference type="PROSITE" id="PS50943">
    <property type="entry name" value="HTH_CROC1"/>
    <property type="match status" value="1"/>
</dbReference>
<protein>
    <submittedName>
        <fullName evidence="2">XRE family transcriptional regulator</fullName>
    </submittedName>
</protein>
<evidence type="ECO:0000313" key="3">
    <source>
        <dbReference type="Proteomes" id="UP000031339"/>
    </source>
</evidence>
<dbReference type="EMBL" id="JWIY01000004">
    <property type="protein sequence ID" value="KIC77429.1"/>
    <property type="molecule type" value="Genomic_DNA"/>
</dbReference>
<dbReference type="InterPro" id="IPR010982">
    <property type="entry name" value="Lambda_DNA-bd_dom_sf"/>
</dbReference>
<sequence>MKNNFRVLLAKRRKKVSDVHNKTGISKSALIALYYERTKKPDIQTLQKVADYLGVTIDELLTPEE</sequence>
<dbReference type="RefSeq" id="WP_003038356.1">
    <property type="nucleotide sequence ID" value="NZ_JWIY01000004.1"/>
</dbReference>
<accession>A0A0C1HJG7</accession>
<dbReference type="CDD" id="cd00093">
    <property type="entry name" value="HTH_XRE"/>
    <property type="match status" value="1"/>
</dbReference>
<dbReference type="Proteomes" id="UP000031339">
    <property type="component" value="Unassembled WGS sequence"/>
</dbReference>
<comment type="caution">
    <text evidence="2">The sequence shown here is derived from an EMBL/GenBank/DDBJ whole genome shotgun (WGS) entry which is preliminary data.</text>
</comment>
<dbReference type="AlphaFoldDB" id="A0A0C1HJG7"/>
<name>A0A0C1HJG7_STRCV</name>
<reference evidence="2 3" key="1">
    <citation type="submission" date="2014-12" db="EMBL/GenBank/DDBJ databases">
        <title>Partial genome sequence of Streptococcus constellatus KCOM 1650 (= ChDC B144).</title>
        <authorList>
            <person name="Kook J.-K."/>
            <person name="Park S.-N."/>
            <person name="Lim Y.K."/>
            <person name="Jo E."/>
        </authorList>
    </citation>
    <scope>NUCLEOTIDE SEQUENCE [LARGE SCALE GENOMIC DNA]</scope>
    <source>
        <strain evidence="2 3">KCOM 1650</strain>
    </source>
</reference>
<dbReference type="InterPro" id="IPR001387">
    <property type="entry name" value="Cro/C1-type_HTH"/>
</dbReference>
<dbReference type="SMART" id="SM00530">
    <property type="entry name" value="HTH_XRE"/>
    <property type="match status" value="1"/>
</dbReference>
<dbReference type="OrthoDB" id="2899891at2"/>
<dbReference type="Gene3D" id="1.10.260.40">
    <property type="entry name" value="lambda repressor-like DNA-binding domains"/>
    <property type="match status" value="1"/>
</dbReference>
<dbReference type="Pfam" id="PF13443">
    <property type="entry name" value="HTH_26"/>
    <property type="match status" value="1"/>
</dbReference>
<evidence type="ECO:0000259" key="1">
    <source>
        <dbReference type="PROSITE" id="PS50943"/>
    </source>
</evidence>
<organism evidence="2 3">
    <name type="scientific">Streptococcus constellatus</name>
    <dbReference type="NCBI Taxonomy" id="76860"/>
    <lineage>
        <taxon>Bacteria</taxon>
        <taxon>Bacillati</taxon>
        <taxon>Bacillota</taxon>
        <taxon>Bacilli</taxon>
        <taxon>Lactobacillales</taxon>
        <taxon>Streptococcaceae</taxon>
        <taxon>Streptococcus</taxon>
        <taxon>Streptococcus anginosus group</taxon>
    </lineage>
</organism>
<gene>
    <name evidence="2" type="ORF">RN79_09195</name>
</gene>
<dbReference type="GO" id="GO:0003677">
    <property type="term" value="F:DNA binding"/>
    <property type="evidence" value="ECO:0007669"/>
    <property type="project" value="InterPro"/>
</dbReference>
<feature type="domain" description="HTH cro/C1-type" evidence="1">
    <location>
        <begin position="22"/>
        <end position="60"/>
    </location>
</feature>